<organism evidence="1 2">
    <name type="scientific">Nannocystis exedens</name>
    <dbReference type="NCBI Taxonomy" id="54"/>
    <lineage>
        <taxon>Bacteria</taxon>
        <taxon>Pseudomonadati</taxon>
        <taxon>Myxococcota</taxon>
        <taxon>Polyangia</taxon>
        <taxon>Nannocystales</taxon>
        <taxon>Nannocystaceae</taxon>
        <taxon>Nannocystis</taxon>
    </lineage>
</organism>
<dbReference type="EMBL" id="FOMX01000013">
    <property type="protein sequence ID" value="SFE43871.1"/>
    <property type="molecule type" value="Genomic_DNA"/>
</dbReference>
<protein>
    <submittedName>
        <fullName evidence="1">Uncharacterized protein</fullName>
    </submittedName>
</protein>
<accession>A0A1I2AIQ3</accession>
<keyword evidence="2" id="KW-1185">Reference proteome</keyword>
<proteinExistence type="predicted"/>
<dbReference type="AlphaFoldDB" id="A0A1I2AIQ3"/>
<reference evidence="2" key="1">
    <citation type="submission" date="2016-10" db="EMBL/GenBank/DDBJ databases">
        <authorList>
            <person name="Varghese N."/>
            <person name="Submissions S."/>
        </authorList>
    </citation>
    <scope>NUCLEOTIDE SEQUENCE [LARGE SCALE GENOMIC DNA]</scope>
    <source>
        <strain evidence="2">ATCC 25963</strain>
    </source>
</reference>
<sequence length="363" mass="39228">MQKRTRLLAVALVTACHEQVPQTEVVHGELVDYHYSLELELCGGTVAVYDATARRAAELLDLSVEGLKQVAYYWLTAVDYAAVWAEDPFCAAALGCAVGLRSAGHGSMTPHEVVHTIANQLNAPAAPFLAEGFAEAVIDGPIEVGDPRPYMTLDRIGITDGAGYPVASRFVRYLLQSHGAERFAALYRGVPGAPDLADWDRAVRASYGVSLDALVEEYLAATECPSQPPSLPRLECDAPALMADLAGNFAWTSSLSCEDPEVVGGMQPPGEPIVFGETHLELRRTIEITEAGEYEIAVVTPEGEGTRGQALIAECDGCAWLRGYDAVLEGSMTETHWLEPGRYSVVLRGFIEAETVEFRATRR</sequence>
<dbReference type="RefSeq" id="WP_100793088.1">
    <property type="nucleotide sequence ID" value="NZ_FOMX01000013.1"/>
</dbReference>
<dbReference type="Proteomes" id="UP000199400">
    <property type="component" value="Unassembled WGS sequence"/>
</dbReference>
<evidence type="ECO:0000313" key="2">
    <source>
        <dbReference type="Proteomes" id="UP000199400"/>
    </source>
</evidence>
<gene>
    <name evidence="1" type="ORF">SAMN02745121_04292</name>
</gene>
<evidence type="ECO:0000313" key="1">
    <source>
        <dbReference type="EMBL" id="SFE43871.1"/>
    </source>
</evidence>
<name>A0A1I2AIQ3_9BACT</name>